<feature type="non-terminal residue" evidence="2">
    <location>
        <position position="1"/>
    </location>
</feature>
<keyword evidence="3" id="KW-1185">Reference proteome</keyword>
<dbReference type="EMBL" id="LXQA011048026">
    <property type="protein sequence ID" value="MCI82624.1"/>
    <property type="molecule type" value="Genomic_DNA"/>
</dbReference>
<sequence length="45" mass="4981">LEKAEAKLAEVVKERDALVEQIKGLNEKVVGLEEKMKTAEVTLIS</sequence>
<evidence type="ECO:0000313" key="3">
    <source>
        <dbReference type="Proteomes" id="UP000265520"/>
    </source>
</evidence>
<evidence type="ECO:0000313" key="2">
    <source>
        <dbReference type="EMBL" id="MCI82624.1"/>
    </source>
</evidence>
<keyword evidence="1" id="KW-0175">Coiled coil</keyword>
<feature type="coiled-coil region" evidence="1">
    <location>
        <begin position="1"/>
        <end position="42"/>
    </location>
</feature>
<accession>A0A392V2T0</accession>
<organism evidence="2 3">
    <name type="scientific">Trifolium medium</name>
    <dbReference type="NCBI Taxonomy" id="97028"/>
    <lineage>
        <taxon>Eukaryota</taxon>
        <taxon>Viridiplantae</taxon>
        <taxon>Streptophyta</taxon>
        <taxon>Embryophyta</taxon>
        <taxon>Tracheophyta</taxon>
        <taxon>Spermatophyta</taxon>
        <taxon>Magnoliopsida</taxon>
        <taxon>eudicotyledons</taxon>
        <taxon>Gunneridae</taxon>
        <taxon>Pentapetalae</taxon>
        <taxon>rosids</taxon>
        <taxon>fabids</taxon>
        <taxon>Fabales</taxon>
        <taxon>Fabaceae</taxon>
        <taxon>Papilionoideae</taxon>
        <taxon>50 kb inversion clade</taxon>
        <taxon>NPAAA clade</taxon>
        <taxon>Hologalegina</taxon>
        <taxon>IRL clade</taxon>
        <taxon>Trifolieae</taxon>
        <taxon>Trifolium</taxon>
    </lineage>
</organism>
<evidence type="ECO:0000256" key="1">
    <source>
        <dbReference type="SAM" id="Coils"/>
    </source>
</evidence>
<reference evidence="2 3" key="1">
    <citation type="journal article" date="2018" name="Front. Plant Sci.">
        <title>Red Clover (Trifolium pratense) and Zigzag Clover (T. medium) - A Picture of Genomic Similarities and Differences.</title>
        <authorList>
            <person name="Dluhosova J."/>
            <person name="Istvanek J."/>
            <person name="Nedelnik J."/>
            <person name="Repkova J."/>
        </authorList>
    </citation>
    <scope>NUCLEOTIDE SEQUENCE [LARGE SCALE GENOMIC DNA]</scope>
    <source>
        <strain evidence="3">cv. 10/8</strain>
        <tissue evidence="2">Leaf</tissue>
    </source>
</reference>
<name>A0A392V2T0_9FABA</name>
<comment type="caution">
    <text evidence="2">The sequence shown here is derived from an EMBL/GenBank/DDBJ whole genome shotgun (WGS) entry which is preliminary data.</text>
</comment>
<dbReference type="Proteomes" id="UP000265520">
    <property type="component" value="Unassembled WGS sequence"/>
</dbReference>
<dbReference type="AlphaFoldDB" id="A0A392V2T0"/>
<protein>
    <submittedName>
        <fullName evidence="2">Uncharacterized protein</fullName>
    </submittedName>
</protein>
<proteinExistence type="predicted"/>